<dbReference type="PANTHER" id="PTHR30345:SF0">
    <property type="entry name" value="DNA DAMAGE-REPAIR_TOLERATION PROTEIN DRT102"/>
    <property type="match status" value="1"/>
</dbReference>
<comment type="caution">
    <text evidence="1">The sequence shown here is derived from an EMBL/GenBank/DDBJ whole genome shotgun (WGS) entry which is preliminary data.</text>
</comment>
<name>A0ABD1LR82_9FABA</name>
<dbReference type="InterPro" id="IPR036569">
    <property type="entry name" value="RpiB_LacA_LacB_sf"/>
</dbReference>
<accession>A0ABD1LR82</accession>
<gene>
    <name evidence="1" type="ORF">Fmac_025098</name>
</gene>
<dbReference type="Pfam" id="PF02502">
    <property type="entry name" value="LacAB_rpiB"/>
    <property type="match status" value="1"/>
</dbReference>
<dbReference type="Proteomes" id="UP001603857">
    <property type="component" value="Unassembled WGS sequence"/>
</dbReference>
<keyword evidence="2" id="KW-1185">Reference proteome</keyword>
<dbReference type="SUPFAM" id="SSF89623">
    <property type="entry name" value="Ribose/Galactose isomerase RpiB/AlsB"/>
    <property type="match status" value="1"/>
</dbReference>
<dbReference type="AlphaFoldDB" id="A0ABD1LR82"/>
<organism evidence="1 2">
    <name type="scientific">Flemingia macrophylla</name>
    <dbReference type="NCBI Taxonomy" id="520843"/>
    <lineage>
        <taxon>Eukaryota</taxon>
        <taxon>Viridiplantae</taxon>
        <taxon>Streptophyta</taxon>
        <taxon>Embryophyta</taxon>
        <taxon>Tracheophyta</taxon>
        <taxon>Spermatophyta</taxon>
        <taxon>Magnoliopsida</taxon>
        <taxon>eudicotyledons</taxon>
        <taxon>Gunneridae</taxon>
        <taxon>Pentapetalae</taxon>
        <taxon>rosids</taxon>
        <taxon>fabids</taxon>
        <taxon>Fabales</taxon>
        <taxon>Fabaceae</taxon>
        <taxon>Papilionoideae</taxon>
        <taxon>50 kb inversion clade</taxon>
        <taxon>NPAAA clade</taxon>
        <taxon>indigoferoid/millettioid clade</taxon>
        <taxon>Phaseoleae</taxon>
        <taxon>Flemingia</taxon>
    </lineage>
</organism>
<dbReference type="GO" id="GO:0016853">
    <property type="term" value="F:isomerase activity"/>
    <property type="evidence" value="ECO:0007669"/>
    <property type="project" value="UniProtKB-ARBA"/>
</dbReference>
<proteinExistence type="predicted"/>
<protein>
    <submittedName>
        <fullName evidence="1">Uncharacterized protein</fullName>
    </submittedName>
</protein>
<sequence length="136" mass="15179">MGLKTGMYYLRSRSTADVIKFTVDTAALKFAIIAHNPLMKSIEGRIGRMERKVKGRKNLKIGSRGQVSCRTGVNVFIFSNKFPDVYTTTCLSPSNAVNARFINNSNVLAVSDKYISPDAAMEILEAWLNTRRTRGK</sequence>
<dbReference type="EMBL" id="JBGMDY010000008">
    <property type="protein sequence ID" value="KAL2326040.1"/>
    <property type="molecule type" value="Genomic_DNA"/>
</dbReference>
<dbReference type="Gene3D" id="3.40.1400.10">
    <property type="entry name" value="Sugar-phosphate isomerase, RpiB/LacA/LacB"/>
    <property type="match status" value="1"/>
</dbReference>
<evidence type="ECO:0000313" key="1">
    <source>
        <dbReference type="EMBL" id="KAL2326040.1"/>
    </source>
</evidence>
<evidence type="ECO:0000313" key="2">
    <source>
        <dbReference type="Proteomes" id="UP001603857"/>
    </source>
</evidence>
<dbReference type="PANTHER" id="PTHR30345">
    <property type="entry name" value="RIBOSE-5-PHOSPHATE ISOMERASE B"/>
    <property type="match status" value="1"/>
</dbReference>
<dbReference type="InterPro" id="IPR003500">
    <property type="entry name" value="RpiB_LacA_LacB"/>
</dbReference>
<reference evidence="1 2" key="1">
    <citation type="submission" date="2024-08" db="EMBL/GenBank/DDBJ databases">
        <title>Insights into the chromosomal genome structure of Flemingia macrophylla.</title>
        <authorList>
            <person name="Ding Y."/>
            <person name="Zhao Y."/>
            <person name="Bi W."/>
            <person name="Wu M."/>
            <person name="Zhao G."/>
            <person name="Gong Y."/>
            <person name="Li W."/>
            <person name="Zhang P."/>
        </authorList>
    </citation>
    <scope>NUCLEOTIDE SEQUENCE [LARGE SCALE GENOMIC DNA]</scope>
    <source>
        <strain evidence="1">DYQJB</strain>
        <tissue evidence="1">Leaf</tissue>
    </source>
</reference>